<dbReference type="PANTHER" id="PTHR46300:SF7">
    <property type="entry name" value="P450, PUTATIVE (EUROFUNG)-RELATED"/>
    <property type="match status" value="1"/>
</dbReference>
<dbReference type="eggNOG" id="KOG0156">
    <property type="taxonomic scope" value="Eukaryota"/>
</dbReference>
<dbReference type="InterPro" id="IPR050364">
    <property type="entry name" value="Cytochrome_P450_fung"/>
</dbReference>
<keyword evidence="10" id="KW-1185">Reference proteome</keyword>
<proteinExistence type="inferred from homology"/>
<evidence type="ECO:0000256" key="6">
    <source>
        <dbReference type="ARBA" id="ARBA00023002"/>
    </source>
</evidence>
<accession>S7Q1D3</accession>
<sequence>MRDVPYHETKDKFLKGEATPSVASALMQQVSEASDQQEAEILARNTAALGYTGGLHWHRYQIEAFTRTFFLAVANGPHVQRKAQQELDEVLGECRLPEFNDQPNLPYISAIIKEVQRWRVITPYGLWGTIPGFPHMSVSDDEYEGAYQEPLRSILHDPEVCPEPESFKPAAPDFSSGVISLRGSSATRKADQFECCVKPVLVRHSL</sequence>
<dbReference type="GO" id="GO:0020037">
    <property type="term" value="F:heme binding"/>
    <property type="evidence" value="ECO:0007669"/>
    <property type="project" value="InterPro"/>
</dbReference>
<dbReference type="InterPro" id="IPR036396">
    <property type="entry name" value="Cyt_P450_sf"/>
</dbReference>
<dbReference type="Gene3D" id="1.10.630.10">
    <property type="entry name" value="Cytochrome P450"/>
    <property type="match status" value="1"/>
</dbReference>
<dbReference type="PRINTS" id="PR00463">
    <property type="entry name" value="EP450I"/>
</dbReference>
<dbReference type="GO" id="GO:0004497">
    <property type="term" value="F:monooxygenase activity"/>
    <property type="evidence" value="ECO:0007669"/>
    <property type="project" value="UniProtKB-KW"/>
</dbReference>
<dbReference type="EMBL" id="KB469305">
    <property type="protein sequence ID" value="EPQ53766.1"/>
    <property type="molecule type" value="Genomic_DNA"/>
</dbReference>
<dbReference type="GO" id="GO:0005506">
    <property type="term" value="F:iron ion binding"/>
    <property type="evidence" value="ECO:0007669"/>
    <property type="project" value="InterPro"/>
</dbReference>
<comment type="cofactor">
    <cofactor evidence="1">
        <name>heme</name>
        <dbReference type="ChEBI" id="CHEBI:30413"/>
    </cofactor>
</comment>
<dbReference type="AlphaFoldDB" id="S7Q1D3"/>
<evidence type="ECO:0000313" key="10">
    <source>
        <dbReference type="Proteomes" id="UP000030669"/>
    </source>
</evidence>
<comment type="pathway">
    <text evidence="2">Secondary metabolite biosynthesis.</text>
</comment>
<dbReference type="OMA" id="RDIPFEY"/>
<keyword evidence="8" id="KW-0503">Monooxygenase</keyword>
<dbReference type="PANTHER" id="PTHR46300">
    <property type="entry name" value="P450, PUTATIVE (EUROFUNG)-RELATED-RELATED"/>
    <property type="match status" value="1"/>
</dbReference>
<evidence type="ECO:0008006" key="11">
    <source>
        <dbReference type="Google" id="ProtNLM"/>
    </source>
</evidence>
<keyword evidence="5" id="KW-0479">Metal-binding</keyword>
<evidence type="ECO:0000256" key="2">
    <source>
        <dbReference type="ARBA" id="ARBA00005179"/>
    </source>
</evidence>
<keyword evidence="7" id="KW-0408">Iron</keyword>
<dbReference type="Proteomes" id="UP000030669">
    <property type="component" value="Unassembled WGS sequence"/>
</dbReference>
<name>S7Q1D3_GLOTA</name>
<evidence type="ECO:0000256" key="1">
    <source>
        <dbReference type="ARBA" id="ARBA00001971"/>
    </source>
</evidence>
<dbReference type="OrthoDB" id="2789670at2759"/>
<organism evidence="9 10">
    <name type="scientific">Gloeophyllum trabeum (strain ATCC 11539 / FP-39264 / Madison 617)</name>
    <name type="common">Brown rot fungus</name>
    <dbReference type="NCBI Taxonomy" id="670483"/>
    <lineage>
        <taxon>Eukaryota</taxon>
        <taxon>Fungi</taxon>
        <taxon>Dikarya</taxon>
        <taxon>Basidiomycota</taxon>
        <taxon>Agaricomycotina</taxon>
        <taxon>Agaricomycetes</taxon>
        <taxon>Gloeophyllales</taxon>
        <taxon>Gloeophyllaceae</taxon>
        <taxon>Gloeophyllum</taxon>
    </lineage>
</organism>
<dbReference type="STRING" id="670483.S7Q1D3"/>
<dbReference type="HOGENOM" id="CLU_1332047_0_0_1"/>
<evidence type="ECO:0000256" key="8">
    <source>
        <dbReference type="ARBA" id="ARBA00023033"/>
    </source>
</evidence>
<reference evidence="9 10" key="1">
    <citation type="journal article" date="2012" name="Science">
        <title>The Paleozoic origin of enzymatic lignin decomposition reconstructed from 31 fungal genomes.</title>
        <authorList>
            <person name="Floudas D."/>
            <person name="Binder M."/>
            <person name="Riley R."/>
            <person name="Barry K."/>
            <person name="Blanchette R.A."/>
            <person name="Henrissat B."/>
            <person name="Martinez A.T."/>
            <person name="Otillar R."/>
            <person name="Spatafora J.W."/>
            <person name="Yadav J.S."/>
            <person name="Aerts A."/>
            <person name="Benoit I."/>
            <person name="Boyd A."/>
            <person name="Carlson A."/>
            <person name="Copeland A."/>
            <person name="Coutinho P.M."/>
            <person name="de Vries R.P."/>
            <person name="Ferreira P."/>
            <person name="Findley K."/>
            <person name="Foster B."/>
            <person name="Gaskell J."/>
            <person name="Glotzer D."/>
            <person name="Gorecki P."/>
            <person name="Heitman J."/>
            <person name="Hesse C."/>
            <person name="Hori C."/>
            <person name="Igarashi K."/>
            <person name="Jurgens J.A."/>
            <person name="Kallen N."/>
            <person name="Kersten P."/>
            <person name="Kohler A."/>
            <person name="Kuees U."/>
            <person name="Kumar T.K.A."/>
            <person name="Kuo A."/>
            <person name="LaButti K."/>
            <person name="Larrondo L.F."/>
            <person name="Lindquist E."/>
            <person name="Ling A."/>
            <person name="Lombard V."/>
            <person name="Lucas S."/>
            <person name="Lundell T."/>
            <person name="Martin R."/>
            <person name="McLaughlin D.J."/>
            <person name="Morgenstern I."/>
            <person name="Morin E."/>
            <person name="Murat C."/>
            <person name="Nagy L.G."/>
            <person name="Nolan M."/>
            <person name="Ohm R.A."/>
            <person name="Patyshakuliyeva A."/>
            <person name="Rokas A."/>
            <person name="Ruiz-Duenas F.J."/>
            <person name="Sabat G."/>
            <person name="Salamov A."/>
            <person name="Samejima M."/>
            <person name="Schmutz J."/>
            <person name="Slot J.C."/>
            <person name="St John F."/>
            <person name="Stenlid J."/>
            <person name="Sun H."/>
            <person name="Sun S."/>
            <person name="Syed K."/>
            <person name="Tsang A."/>
            <person name="Wiebenga A."/>
            <person name="Young D."/>
            <person name="Pisabarro A."/>
            <person name="Eastwood D.C."/>
            <person name="Martin F."/>
            <person name="Cullen D."/>
            <person name="Grigoriev I.V."/>
            <person name="Hibbett D.S."/>
        </authorList>
    </citation>
    <scope>NUCLEOTIDE SEQUENCE [LARGE SCALE GENOMIC DNA]</scope>
    <source>
        <strain evidence="9 10">ATCC 11539</strain>
    </source>
</reference>
<dbReference type="GeneID" id="19309649"/>
<dbReference type="SUPFAM" id="SSF48264">
    <property type="entry name" value="Cytochrome P450"/>
    <property type="match status" value="1"/>
</dbReference>
<evidence type="ECO:0000256" key="7">
    <source>
        <dbReference type="ARBA" id="ARBA00023004"/>
    </source>
</evidence>
<dbReference type="InterPro" id="IPR001128">
    <property type="entry name" value="Cyt_P450"/>
</dbReference>
<keyword evidence="4" id="KW-0349">Heme</keyword>
<dbReference type="InterPro" id="IPR002401">
    <property type="entry name" value="Cyt_P450_E_grp-I"/>
</dbReference>
<evidence type="ECO:0000313" key="9">
    <source>
        <dbReference type="EMBL" id="EPQ53766.1"/>
    </source>
</evidence>
<dbReference type="KEGG" id="gtr:GLOTRDRAFT_94923"/>
<comment type="similarity">
    <text evidence="3">Belongs to the cytochrome P450 family.</text>
</comment>
<evidence type="ECO:0000256" key="4">
    <source>
        <dbReference type="ARBA" id="ARBA00022617"/>
    </source>
</evidence>
<dbReference type="RefSeq" id="XP_007868055.1">
    <property type="nucleotide sequence ID" value="XM_007869864.1"/>
</dbReference>
<dbReference type="GO" id="GO:0016705">
    <property type="term" value="F:oxidoreductase activity, acting on paired donors, with incorporation or reduction of molecular oxygen"/>
    <property type="evidence" value="ECO:0007669"/>
    <property type="project" value="InterPro"/>
</dbReference>
<protein>
    <recommendedName>
        <fullName evidence="11">Cytochrome P450</fullName>
    </recommendedName>
</protein>
<dbReference type="Pfam" id="PF00067">
    <property type="entry name" value="p450"/>
    <property type="match status" value="1"/>
</dbReference>
<gene>
    <name evidence="9" type="ORF">GLOTRDRAFT_94923</name>
</gene>
<keyword evidence="6" id="KW-0560">Oxidoreductase</keyword>
<evidence type="ECO:0000256" key="3">
    <source>
        <dbReference type="ARBA" id="ARBA00010617"/>
    </source>
</evidence>
<evidence type="ECO:0000256" key="5">
    <source>
        <dbReference type="ARBA" id="ARBA00022723"/>
    </source>
</evidence>